<dbReference type="OrthoDB" id="6401366at2"/>
<organism evidence="1 2">
    <name type="scientific">Aliidiomarina iranensis</name>
    <dbReference type="NCBI Taxonomy" id="1434071"/>
    <lineage>
        <taxon>Bacteria</taxon>
        <taxon>Pseudomonadati</taxon>
        <taxon>Pseudomonadota</taxon>
        <taxon>Gammaproteobacteria</taxon>
        <taxon>Alteromonadales</taxon>
        <taxon>Idiomarinaceae</taxon>
        <taxon>Aliidiomarina</taxon>
    </lineage>
</organism>
<dbReference type="Proteomes" id="UP000288395">
    <property type="component" value="Unassembled WGS sequence"/>
</dbReference>
<evidence type="ECO:0000313" key="2">
    <source>
        <dbReference type="Proteomes" id="UP000288395"/>
    </source>
</evidence>
<gene>
    <name evidence="1" type="ORF">CWE08_04285</name>
</gene>
<name>A0A432W067_9GAMM</name>
<keyword evidence="2" id="KW-1185">Reference proteome</keyword>
<proteinExistence type="predicted"/>
<sequence>MDSFDVRPYLVSIHDMEFFEDDAEQAADNLNAMLYALVREAESSDYWNSEKIEQLVVEISEMWVRELGLIETEVDELEDYITHLVHRIEQDGQNEQLDEG</sequence>
<protein>
    <submittedName>
        <fullName evidence="1">Uncharacterized protein</fullName>
    </submittedName>
</protein>
<accession>A0A432W067</accession>
<dbReference type="EMBL" id="PIPJ01000002">
    <property type="protein sequence ID" value="RUO22405.1"/>
    <property type="molecule type" value="Genomic_DNA"/>
</dbReference>
<comment type="caution">
    <text evidence="1">The sequence shown here is derived from an EMBL/GenBank/DDBJ whole genome shotgun (WGS) entry which is preliminary data.</text>
</comment>
<dbReference type="AlphaFoldDB" id="A0A432W067"/>
<reference evidence="2" key="1">
    <citation type="journal article" date="2018" name="Front. Microbiol.">
        <title>Genome-Based Analysis Reveals the Taxonomy and Diversity of the Family Idiomarinaceae.</title>
        <authorList>
            <person name="Liu Y."/>
            <person name="Lai Q."/>
            <person name="Shao Z."/>
        </authorList>
    </citation>
    <scope>NUCLEOTIDE SEQUENCE [LARGE SCALE GENOMIC DNA]</scope>
    <source>
        <strain evidence="2">GBPy7</strain>
    </source>
</reference>
<dbReference type="RefSeq" id="WP_126765931.1">
    <property type="nucleotide sequence ID" value="NZ_PIPJ01000002.1"/>
</dbReference>
<evidence type="ECO:0000313" key="1">
    <source>
        <dbReference type="EMBL" id="RUO22405.1"/>
    </source>
</evidence>